<evidence type="ECO:0000313" key="2">
    <source>
        <dbReference type="Proteomes" id="UP001500795"/>
    </source>
</evidence>
<reference evidence="2" key="1">
    <citation type="journal article" date="2019" name="Int. J. Syst. Evol. Microbiol.">
        <title>The Global Catalogue of Microorganisms (GCM) 10K type strain sequencing project: providing services to taxonomists for standard genome sequencing and annotation.</title>
        <authorList>
            <consortium name="The Broad Institute Genomics Platform"/>
            <consortium name="The Broad Institute Genome Sequencing Center for Infectious Disease"/>
            <person name="Wu L."/>
            <person name="Ma J."/>
        </authorList>
    </citation>
    <scope>NUCLEOTIDE SEQUENCE [LARGE SCALE GENOMIC DNA]</scope>
    <source>
        <strain evidence="2">JCM 17110</strain>
    </source>
</reference>
<gene>
    <name evidence="1" type="ORF">GCM10022394_16670</name>
</gene>
<dbReference type="InterPro" id="IPR011727">
    <property type="entry name" value="CHP02117"/>
</dbReference>
<keyword evidence="2" id="KW-1185">Reference proteome</keyword>
<evidence type="ECO:0000313" key="1">
    <source>
        <dbReference type="EMBL" id="GAA3537724.1"/>
    </source>
</evidence>
<accession>A0ABP6VRN5</accession>
<name>A0ABP6VRN5_9GAMM</name>
<sequence>MRLPALRERFGGTPYIEFGWGEKAFYQAQEITSGLTLRAAFWPTPSVVHAVAVPHDVDAYFSSSDIETLCLTDNELSSLIEFIAGSLEKNEYGKVLPLEKGIYGNSQFYQATGDYYLMNACNQWTAKGLKSIGMDIYPMFKLTAGSVINYLRNYRHATSQSCAGV</sequence>
<protein>
    <recommendedName>
        <fullName evidence="3">TIGR02117 family protein</fullName>
    </recommendedName>
</protein>
<dbReference type="Proteomes" id="UP001500795">
    <property type="component" value="Unassembled WGS sequence"/>
</dbReference>
<organism evidence="1 2">
    <name type="scientific">Zobellella aerophila</name>
    <dbReference type="NCBI Taxonomy" id="870480"/>
    <lineage>
        <taxon>Bacteria</taxon>
        <taxon>Pseudomonadati</taxon>
        <taxon>Pseudomonadota</taxon>
        <taxon>Gammaproteobacteria</taxon>
        <taxon>Aeromonadales</taxon>
        <taxon>Aeromonadaceae</taxon>
        <taxon>Zobellella</taxon>
    </lineage>
</organism>
<comment type="caution">
    <text evidence="1">The sequence shown here is derived from an EMBL/GenBank/DDBJ whole genome shotgun (WGS) entry which is preliminary data.</text>
</comment>
<proteinExistence type="predicted"/>
<dbReference type="Pfam" id="PF09601">
    <property type="entry name" value="DUF2459"/>
    <property type="match status" value="1"/>
</dbReference>
<evidence type="ECO:0008006" key="3">
    <source>
        <dbReference type="Google" id="ProtNLM"/>
    </source>
</evidence>
<dbReference type="EMBL" id="BAABCX010000002">
    <property type="protein sequence ID" value="GAA3537724.1"/>
    <property type="molecule type" value="Genomic_DNA"/>
</dbReference>